<sequence>MNTNAQQLLDGYHRLPLPDRREVVREILRHTADFPVLPLSDDQLAGLADELSPAQDRTESAMSREQWERFVYRTEGSLSDPTFRRHPQGEFEQRDESFS</sequence>
<proteinExistence type="predicted"/>
<gene>
    <name evidence="3" type="ORF">BECKFM1743A_GA0114220_105254</name>
    <name evidence="4" type="ORF">BECKFM1743B_GA0114221_105024</name>
    <name evidence="2" type="ORF">BECKFM1743C_GA0114222_105114</name>
</gene>
<accession>A0A450TMZ8</accession>
<feature type="compositionally biased region" description="Basic and acidic residues" evidence="1">
    <location>
        <begin position="87"/>
        <end position="99"/>
    </location>
</feature>
<dbReference type="EMBL" id="CAADFL010000502">
    <property type="protein sequence ID" value="VFK17788.1"/>
    <property type="molecule type" value="Genomic_DNA"/>
</dbReference>
<evidence type="ECO:0000256" key="1">
    <source>
        <dbReference type="SAM" id="MobiDB-lite"/>
    </source>
</evidence>
<protein>
    <recommendedName>
        <fullName evidence="5">Addiction module component</fullName>
    </recommendedName>
</protein>
<dbReference type="EMBL" id="CAADFA010000511">
    <property type="protein sequence ID" value="VFJ69101.1"/>
    <property type="molecule type" value="Genomic_DNA"/>
</dbReference>
<evidence type="ECO:0000313" key="4">
    <source>
        <dbReference type="EMBL" id="VFK17788.1"/>
    </source>
</evidence>
<evidence type="ECO:0008006" key="5">
    <source>
        <dbReference type="Google" id="ProtNLM"/>
    </source>
</evidence>
<evidence type="ECO:0000313" key="3">
    <source>
        <dbReference type="EMBL" id="VFJ69863.1"/>
    </source>
</evidence>
<dbReference type="AlphaFoldDB" id="A0A450TMZ8"/>
<reference evidence="2" key="1">
    <citation type="submission" date="2019-02" db="EMBL/GenBank/DDBJ databases">
        <authorList>
            <person name="Gruber-Vodicka R. H."/>
            <person name="Seah K. B. B."/>
        </authorList>
    </citation>
    <scope>NUCLEOTIDE SEQUENCE</scope>
    <source>
        <strain evidence="3">BECK_BZ163</strain>
        <strain evidence="4">BECK_BZ164</strain>
        <strain evidence="2">BECK_BZ165</strain>
    </source>
</reference>
<dbReference type="EMBL" id="CAADEZ010000525">
    <property type="protein sequence ID" value="VFJ69863.1"/>
    <property type="molecule type" value="Genomic_DNA"/>
</dbReference>
<name>A0A450TMZ8_9GAMM</name>
<evidence type="ECO:0000313" key="2">
    <source>
        <dbReference type="EMBL" id="VFJ69101.1"/>
    </source>
</evidence>
<feature type="region of interest" description="Disordered" evidence="1">
    <location>
        <begin position="78"/>
        <end position="99"/>
    </location>
</feature>
<organism evidence="2">
    <name type="scientific">Candidatus Kentrum sp. FM</name>
    <dbReference type="NCBI Taxonomy" id="2126340"/>
    <lineage>
        <taxon>Bacteria</taxon>
        <taxon>Pseudomonadati</taxon>
        <taxon>Pseudomonadota</taxon>
        <taxon>Gammaproteobacteria</taxon>
        <taxon>Candidatus Kentrum</taxon>
    </lineage>
</organism>